<evidence type="ECO:0000256" key="2">
    <source>
        <dbReference type="ARBA" id="ARBA00061420"/>
    </source>
</evidence>
<feature type="region of interest" description="Disordered" evidence="3">
    <location>
        <begin position="1"/>
        <end position="51"/>
    </location>
</feature>
<dbReference type="SUPFAM" id="SSF51197">
    <property type="entry name" value="Clavaminate synthase-like"/>
    <property type="match status" value="1"/>
</dbReference>
<sequence>MTAMLETPREVNGDVNGAGPHILEEEDTAQSQGPASDVDILTPEPSVNGDEPEIFKEKQTAIAILKVIESYGVNYEKTGESWKGLSSFIPTVLEQVKKGEPVRMVLPAFPFKSPNARDKVLGVLPDMGEELALHHLNGLCQNIAQVYEPGADAYISSDGLVYNDILGVTDETVWDYGETLRKMAVEQELHHVKFIRLFELLEHPWIKTSSPEEAKVHYLAHANCLRRELVYRFGDPTFDAAEAIRNDNDTCLTYRGYIKFLTKDLAHQEDKQFTTKKARQARIADIARSMIVRGKAFAAAIKANRGDYVRLSIHESNGERKLSISLVPQIRGALGYTPWHSSIAVNADGTFRTVHAEDVRETHDLIYKNGRPYYFRERSDLFDLRADGLTVKFEHLYPCGLIIRPVDIDDSRAPPSIRTIPMRKVRQLSNTFSPVVLRGFSDSLNEEEYLATASELGTILPWSFGVIQKVRDAGRTDKLGNNVTSNEAMPMHFDGMFKFEDQTDPATGETVRVQRPPGYQYFTCPATAPKGSGYTLFASSRLLFRYLPLPWTAERLQPVTWAMDNDGFWDAKLKSLPLVVTHKVTGLPCVRWHQPWDKTKTKFSTCAVHVENEDQALVDVIDRMTYDYRVCLRFEWERGDMLVSDNTSMLHTRTGYKSRCDRELWRIHFD</sequence>
<dbReference type="Gene3D" id="3.60.130.10">
    <property type="entry name" value="Clavaminate synthase-like"/>
    <property type="match status" value="1"/>
</dbReference>
<dbReference type="RefSeq" id="XP_024676285.1">
    <property type="nucleotide sequence ID" value="XM_024817321.1"/>
</dbReference>
<dbReference type="InterPro" id="IPR003819">
    <property type="entry name" value="TauD/TfdA-like"/>
</dbReference>
<accession>A0A2I2FNT0</accession>
<dbReference type="EMBL" id="KZ559118">
    <property type="protein sequence ID" value="PLB42273.1"/>
    <property type="molecule type" value="Genomic_DNA"/>
</dbReference>
<dbReference type="GeneID" id="36524481"/>
<dbReference type="FunFam" id="3.60.130.10:FF:000012">
    <property type="entry name" value="Pyoverdine/dityrosine biosynthesis protein, putative (AFU_orthologue AFUA_5G02660)"/>
    <property type="match status" value="1"/>
</dbReference>
<dbReference type="InterPro" id="IPR042098">
    <property type="entry name" value="TauD-like_sf"/>
</dbReference>
<reference evidence="5 6" key="1">
    <citation type="submission" date="2017-12" db="EMBL/GenBank/DDBJ databases">
        <authorList>
            <consortium name="DOE Joint Genome Institute"/>
            <person name="Haridas S."/>
            <person name="Kjaerbolling I."/>
            <person name="Vesth T.C."/>
            <person name="Frisvad J.C."/>
            <person name="Nybo J.L."/>
            <person name="Theobald S."/>
            <person name="Kuo A."/>
            <person name="Bowyer P."/>
            <person name="Matsuda Y."/>
            <person name="Mondo S."/>
            <person name="Lyhne E.K."/>
            <person name="Kogle M.E."/>
            <person name="Clum A."/>
            <person name="Lipzen A."/>
            <person name="Salamov A."/>
            <person name="Ngan C.Y."/>
            <person name="Daum C."/>
            <person name="Chiniquy J."/>
            <person name="Barry K."/>
            <person name="LaButti K."/>
            <person name="Simmons B.A."/>
            <person name="Magnuson J.K."/>
            <person name="Mortensen U.H."/>
            <person name="Larsen T.O."/>
            <person name="Grigoriev I.V."/>
            <person name="Baker S.E."/>
            <person name="Andersen M.R."/>
            <person name="Nordberg H.P."/>
            <person name="Cantor M.N."/>
            <person name="Hua S.X."/>
        </authorList>
    </citation>
    <scope>NUCLEOTIDE SEQUENCE [LARGE SCALE GENOMIC DNA]</scope>
    <source>
        <strain evidence="5 6">CBS 102.13</strain>
    </source>
</reference>
<protein>
    <submittedName>
        <fullName evidence="5">Putative pyoverdine/dityrosine biosynthesis protein</fullName>
    </submittedName>
</protein>
<evidence type="ECO:0000259" key="4">
    <source>
        <dbReference type="Pfam" id="PF02668"/>
    </source>
</evidence>
<proteinExistence type="inferred from homology"/>
<gene>
    <name evidence="5" type="ORF">BDW47DRAFT_131484</name>
</gene>
<dbReference type="OrthoDB" id="429813at2759"/>
<dbReference type="InterPro" id="IPR007817">
    <property type="entry name" value="Isocyanide_synthase_DIT1"/>
</dbReference>
<organism evidence="5 6">
    <name type="scientific">Aspergillus candidus</name>
    <dbReference type="NCBI Taxonomy" id="41067"/>
    <lineage>
        <taxon>Eukaryota</taxon>
        <taxon>Fungi</taxon>
        <taxon>Dikarya</taxon>
        <taxon>Ascomycota</taxon>
        <taxon>Pezizomycotina</taxon>
        <taxon>Eurotiomycetes</taxon>
        <taxon>Eurotiomycetidae</taxon>
        <taxon>Eurotiales</taxon>
        <taxon>Aspergillaceae</taxon>
        <taxon>Aspergillus</taxon>
        <taxon>Aspergillus subgen. Circumdati</taxon>
    </lineage>
</organism>
<evidence type="ECO:0000313" key="5">
    <source>
        <dbReference type="EMBL" id="PLB42273.1"/>
    </source>
</evidence>
<dbReference type="GO" id="GO:0016491">
    <property type="term" value="F:oxidoreductase activity"/>
    <property type="evidence" value="ECO:0007669"/>
    <property type="project" value="UniProtKB-KW"/>
</dbReference>
<feature type="domain" description="TauD/TfdA-like" evidence="4">
    <location>
        <begin position="422"/>
        <end position="667"/>
    </location>
</feature>
<evidence type="ECO:0000256" key="1">
    <source>
        <dbReference type="ARBA" id="ARBA00023002"/>
    </source>
</evidence>
<dbReference type="PANTHER" id="PTHR37285:SF6">
    <property type="entry name" value="BIOSYNTHESIS PROTEIN, PUTATIVE (AFU_ORTHOLOGUE AFUA_5G02660)-RELATED"/>
    <property type="match status" value="1"/>
</dbReference>
<comment type="similarity">
    <text evidence="2">Belongs to the isocyanide synthase family.</text>
</comment>
<dbReference type="PANTHER" id="PTHR37285">
    <property type="entry name" value="SPORE WALL MATURATION PROTEIN DIT1"/>
    <property type="match status" value="1"/>
</dbReference>
<dbReference type="Pfam" id="PF05141">
    <property type="entry name" value="DIT1_PvcA"/>
    <property type="match status" value="1"/>
</dbReference>
<keyword evidence="1" id="KW-0560">Oxidoreductase</keyword>
<name>A0A2I2FNT0_ASPCN</name>
<evidence type="ECO:0000313" key="6">
    <source>
        <dbReference type="Proteomes" id="UP000234585"/>
    </source>
</evidence>
<keyword evidence="6" id="KW-1185">Reference proteome</keyword>
<dbReference type="AlphaFoldDB" id="A0A2I2FNT0"/>
<dbReference type="Pfam" id="PF02668">
    <property type="entry name" value="TauD"/>
    <property type="match status" value="1"/>
</dbReference>
<dbReference type="Proteomes" id="UP000234585">
    <property type="component" value="Unassembled WGS sequence"/>
</dbReference>
<evidence type="ECO:0000256" key="3">
    <source>
        <dbReference type="SAM" id="MobiDB-lite"/>
    </source>
</evidence>
<dbReference type="STRING" id="41067.A0A2I2FNT0"/>